<reference evidence="2" key="9">
    <citation type="journal article" date="2005" name="Science">
        <title>Antisense Transcription in the Mammalian Transcriptome.</title>
        <authorList>
            <consortium name="RIKEN Genome Exploration Research Group and Genome Science Group (Genome Network Project Core Group) and the FANTOM Consortium"/>
        </authorList>
    </citation>
    <scope>NUCLEOTIDE SEQUENCE</scope>
    <source>
        <strain evidence="2">C57BL/6J</strain>
        <tissue evidence="2">Head</tissue>
    </source>
</reference>
<reference evidence="2" key="4">
    <citation type="journal article" date="2001" name="Nature">
        <title>Functional annotation of a full-length mouse cDNA collection.</title>
        <authorList>
            <consortium name="The RIKEN Genome Exploration Research Group Phase II Team and the FANTOM Consortium"/>
        </authorList>
    </citation>
    <scope>NUCLEOTIDE SEQUENCE</scope>
    <source>
        <strain evidence="2">C57BL/6J</strain>
        <tissue evidence="2">Head</tissue>
    </source>
</reference>
<reference evidence="1" key="7">
    <citation type="journal article" date="2004" name="Genome Res.">
        <title>The status, quality, and expansion of the NIH full-length cDNA project: the Mammalian Gene Collection (MGC).</title>
        <authorList>
            <consortium name="The MGC Project Team"/>
            <person name="Gerhard D.S."/>
            <person name="Wagner L."/>
            <person name="Feingold E.A."/>
            <person name="Shenmen C.M."/>
            <person name="Grouse L.H."/>
            <person name="Schuler G."/>
            <person name="Klein S.L."/>
            <person name="Old S."/>
            <person name="Rasooly R."/>
            <person name="Good P."/>
            <person name="Guyer M."/>
            <person name="Peck A.M."/>
            <person name="Derge J.G."/>
            <person name="Lipman D."/>
            <person name="Collins F.S."/>
            <person name="Jang W."/>
            <person name="Sherry S."/>
            <person name="Feolo M."/>
            <person name="Misquitta L."/>
            <person name="Lee E."/>
            <person name="Rotmistrovsky K."/>
            <person name="Greenhut S.F."/>
            <person name="Schaefer C.F."/>
            <person name="Buetow K."/>
            <person name="Bonner T.I."/>
            <person name="Haussler D."/>
            <person name="Kent J."/>
            <person name="Kiekhaus M."/>
            <person name="Furey T."/>
            <person name="Brent M."/>
            <person name="Prange C."/>
            <person name="Schreiber K."/>
            <person name="Shapiro N."/>
            <person name="Bhat N.K."/>
            <person name="Hopkins R.F."/>
            <person name="Hsie F."/>
            <person name="Driscoll T."/>
            <person name="Soares M.B."/>
            <person name="Casavant T.L."/>
            <person name="Scheetz T.E."/>
            <person name="Brown-stein M.J."/>
            <person name="Usdin T.B."/>
            <person name="Toshiyuki S."/>
            <person name="Carninci P."/>
            <person name="Piao Y."/>
            <person name="Dudekula D.B."/>
            <person name="Ko M.S."/>
            <person name="Kawakami K."/>
            <person name="Suzuki Y."/>
            <person name="Sugano S."/>
            <person name="Gruber C.E."/>
            <person name="Smith M.R."/>
            <person name="Simmons B."/>
            <person name="Moore T."/>
            <person name="Waterman R."/>
            <person name="Johnson S.L."/>
            <person name="Ruan Y."/>
            <person name="Wei C.L."/>
            <person name="Mathavan S."/>
            <person name="Gunaratne P.H."/>
            <person name="Wu J."/>
            <person name="Garcia A.M."/>
            <person name="Hulyk S.W."/>
            <person name="Fuh E."/>
            <person name="Yuan Y."/>
            <person name="Sneed A."/>
            <person name="Kowis C."/>
            <person name="Hodgson A."/>
            <person name="Muzny D.M."/>
            <person name="McPherson J."/>
            <person name="Gibbs R.A."/>
            <person name="Fahey J."/>
            <person name="Helton E."/>
            <person name="Ketteman M."/>
            <person name="Madan A."/>
            <person name="Rodrigues S."/>
            <person name="Sanchez A."/>
            <person name="Whiting M."/>
            <person name="Madari A."/>
            <person name="Young A.C."/>
            <person name="Wetherby K.D."/>
            <person name="Granite S.J."/>
            <person name="Kwong P.N."/>
            <person name="Brinkley C.P."/>
            <person name="Pearson R.L."/>
            <person name="Bouffard G.G."/>
            <person name="Blakesly R.W."/>
            <person name="Green E.D."/>
            <person name="Dickson M.C."/>
            <person name="Rodriguez A.C."/>
            <person name="Grimwood J."/>
            <person name="Schmutz J."/>
            <person name="Myers R.M."/>
            <person name="Butterfield Y.S."/>
            <person name="Griffith M."/>
            <person name="Griffith O.L."/>
            <person name="Krzywinski M.I."/>
            <person name="Liao N."/>
            <person name="Morin R."/>
            <person name="Morrin R."/>
            <person name="Palmquist D."/>
            <person name="Petrescu A.S."/>
            <person name="Skalska U."/>
            <person name="Smailus D.E."/>
            <person name="Stott J.M."/>
            <person name="Schnerch A."/>
            <person name="Schein J.E."/>
            <person name="Jones S.J."/>
            <person name="Holt R.A."/>
            <person name="Baross A."/>
            <person name="Marra M.A."/>
            <person name="Clifton S."/>
            <person name="Makowski K.A."/>
            <person name="Bosak S."/>
            <person name="Malek J."/>
        </authorList>
    </citation>
    <scope>NUCLEOTIDE SEQUENCE [LARGE SCALE MRNA]</scope>
    <source>
        <tissue evidence="1">Brain</tissue>
    </source>
</reference>
<dbReference type="AGR" id="MGI:3650048"/>
<sequence>MVQLNKMVMYFFPDCVPVYIYDSISYKSLNLLYPTYIVIKYVLPFAEAYSKSYSESKKEQKAIGNCYLKGSVLSFQTYFMSLGRLSAHTGTVIFFFLANC</sequence>
<organism evidence="2">
    <name type="scientific">Mus musculus</name>
    <name type="common">Mouse</name>
    <dbReference type="NCBI Taxonomy" id="10090"/>
    <lineage>
        <taxon>Eukaryota</taxon>
        <taxon>Metazoa</taxon>
        <taxon>Chordata</taxon>
        <taxon>Craniata</taxon>
        <taxon>Vertebrata</taxon>
        <taxon>Euteleostomi</taxon>
        <taxon>Mammalia</taxon>
        <taxon>Eutheria</taxon>
        <taxon>Euarchontoglires</taxon>
        <taxon>Glires</taxon>
        <taxon>Rodentia</taxon>
        <taxon>Myomorpha</taxon>
        <taxon>Muroidea</taxon>
        <taxon>Muridae</taxon>
        <taxon>Murinae</taxon>
        <taxon>Mus</taxon>
        <taxon>Mus</taxon>
    </lineage>
</organism>
<name>Q8C830_MOUSE</name>
<evidence type="ECO:0000313" key="2">
    <source>
        <dbReference type="EMBL" id="BAC33387.1"/>
    </source>
</evidence>
<accession>Q8C830</accession>
<dbReference type="MGI" id="MGI:3650048">
    <property type="gene designation" value="Triqk"/>
</dbReference>
<reference evidence="2" key="5">
    <citation type="submission" date="2001-07" db="EMBL/GenBank/DDBJ databases">
        <authorList>
            <person name="Adachi J."/>
            <person name="Aizawa K."/>
            <person name="Akimura T."/>
            <person name="Arakawa T."/>
            <person name="Bono H."/>
            <person name="Carninci P."/>
            <person name="Fukuda S."/>
            <person name="Furuno M."/>
            <person name="Hanagaki T."/>
            <person name="Hara A."/>
            <person name="Hashizume W."/>
            <person name="Hayashida K."/>
            <person name="Hayatsu N."/>
            <person name="Hiramoto K."/>
            <person name="Hiraoka T."/>
            <person name="Hirozane T."/>
            <person name="Hori F."/>
            <person name="Imotani K."/>
            <person name="Ishii Y."/>
            <person name="Itoh M."/>
            <person name="Kagawa I."/>
            <person name="Kasukawa T."/>
            <person name="Katoh H."/>
            <person name="Kawai J."/>
            <person name="Kojima Y."/>
            <person name="Kondo S."/>
            <person name="Konno H."/>
            <person name="Kouda M."/>
            <person name="Koya S."/>
            <person name="Kurihara C."/>
            <person name="Matsuyama T."/>
            <person name="Miyazaki A."/>
            <person name="Murata M."/>
            <person name="Nakamura M."/>
            <person name="Nishi K."/>
            <person name="Nomura K."/>
            <person name="Numazaki R."/>
            <person name="Ohno M."/>
            <person name="Ohsato N."/>
            <person name="Okazaki Y."/>
            <person name="Saito R."/>
            <person name="Saitoh H."/>
            <person name="Sakai C."/>
            <person name="Sakai K."/>
            <person name="Sakazume N."/>
            <person name="Sano H."/>
            <person name="Sasaki D."/>
            <person name="Shibata K."/>
            <person name="Shinagawa A."/>
            <person name="Shiraki T."/>
            <person name="Sogabe Y."/>
            <person name="Tagami M."/>
            <person name="Tagawa A."/>
            <person name="Takahashi F."/>
            <person name="Takaku-Akahira S."/>
            <person name="Takeda Y."/>
            <person name="Tanaka T."/>
            <person name="Tomaru A."/>
            <person name="Toya T."/>
            <person name="Yasunishi A."/>
            <person name="Muramatsu M."/>
            <person name="Hayashizaki Y."/>
        </authorList>
    </citation>
    <scope>NUCLEOTIDE SEQUENCE</scope>
    <source>
        <strain evidence="2">C57BL/6J</strain>
        <tissue evidence="2">Head</tissue>
    </source>
</reference>
<evidence type="ECO:0000313" key="1">
    <source>
        <dbReference type="EMBL" id="AAI47184.1"/>
    </source>
</evidence>
<dbReference type="EMBL" id="BC147184">
    <property type="protein sequence ID" value="AAI47185.1"/>
    <property type="molecule type" value="mRNA"/>
</dbReference>
<dbReference type="AlphaFoldDB" id="Q8C830"/>
<proteinExistence type="evidence at transcript level"/>
<reference evidence="2" key="6">
    <citation type="journal article" date="2002" name="Nature">
        <title>Analysis of the mouse transcriptome based on functional annotation of 60,770 full-length cDNAs.</title>
        <authorList>
            <consortium name="The FANTOM Consortium and the RIKEN Genome Exploration Research Group Phase I and II Team"/>
        </authorList>
    </citation>
    <scope>NUCLEOTIDE SEQUENCE</scope>
    <source>
        <strain evidence="2">C57BL/6J</strain>
        <tissue evidence="2">Head</tissue>
    </source>
</reference>
<dbReference type="EMBL" id="AK048604">
    <property type="protein sequence ID" value="BAC33387.1"/>
    <property type="molecule type" value="mRNA"/>
</dbReference>
<reference evidence="2" key="1">
    <citation type="journal article" date="1999" name="Methods Enzymol.">
        <title>High-efficiency full-length cDNA cloning.</title>
        <authorList>
            <person name="Carninci P."/>
            <person name="Hayashizaki Y."/>
        </authorList>
    </citation>
    <scope>NUCLEOTIDE SEQUENCE</scope>
    <source>
        <strain evidence="2">C57BL/6J</strain>
        <tissue evidence="2">Head</tissue>
    </source>
</reference>
<dbReference type="EMBL" id="BC147183">
    <property type="protein sequence ID" value="AAI47184.1"/>
    <property type="molecule type" value="mRNA"/>
</dbReference>
<reference evidence="2" key="3">
    <citation type="journal article" date="2000" name="Genome Res.">
        <title>RIKEN integrated sequence analysis (RISA) system--384-format sequencing pipeline with 384 multicapillary sequencer.</title>
        <authorList>
            <person name="Shibata K."/>
            <person name="Itoh M."/>
            <person name="Aizawa K."/>
            <person name="Nagaoka S."/>
            <person name="Sasaki N."/>
            <person name="Carninci P."/>
            <person name="Konno H."/>
            <person name="Akiyama J."/>
            <person name="Nishi K."/>
            <person name="Kitsunai T."/>
            <person name="Tashiro H."/>
            <person name="Itoh M."/>
            <person name="Sumi N."/>
            <person name="Ishii Y."/>
            <person name="Nakamura S."/>
            <person name="Hazama M."/>
            <person name="Nishine T."/>
            <person name="Harada A."/>
            <person name="Yamamoto R."/>
            <person name="Matsumoto H."/>
            <person name="Sakaguchi S."/>
            <person name="Ikegami T."/>
            <person name="Kashiwagi K."/>
            <person name="Fujiwake S."/>
            <person name="Inoue K."/>
            <person name="Togawa Y."/>
            <person name="Izawa M."/>
            <person name="Ohara E."/>
            <person name="Watahiki M."/>
            <person name="Yoneda Y."/>
            <person name="Ishikawa T."/>
            <person name="Ozawa K."/>
            <person name="Tanaka T."/>
            <person name="Matsuura S."/>
            <person name="Kawai J."/>
            <person name="Okazaki Y."/>
            <person name="Muramatsu M."/>
            <person name="Inoue Y."/>
            <person name="Kira A."/>
            <person name="Hayashizaki Y."/>
        </authorList>
    </citation>
    <scope>NUCLEOTIDE SEQUENCE</scope>
    <source>
        <strain evidence="2">C57BL/6J</strain>
        <tissue evidence="2">Head</tissue>
    </source>
</reference>
<reference evidence="2" key="2">
    <citation type="journal article" date="2000" name="Genome Res.">
        <title>Normalization and subtraction of cap-trapper-selected cDNAs to prepare full-length cDNA libraries for rapid discovery of new genes.</title>
        <authorList>
            <person name="Carninci P."/>
            <person name="Shibata Y."/>
            <person name="Hayatsu N."/>
            <person name="Sugahara Y."/>
            <person name="Shibata K."/>
            <person name="Itoh M."/>
            <person name="Konno H."/>
            <person name="Okazaki Y."/>
            <person name="Muramatsu M."/>
            <person name="Hayashizaki Y."/>
        </authorList>
    </citation>
    <scope>NUCLEOTIDE SEQUENCE</scope>
    <source>
        <strain evidence="2">C57BL/6J</strain>
        <tissue evidence="2">Head</tissue>
    </source>
</reference>
<evidence type="ECO:0000313" key="3">
    <source>
        <dbReference type="MGI" id="MGI:3650048"/>
    </source>
</evidence>
<protein>
    <submittedName>
        <fullName evidence="1">Predicted gene, OTTMUSG00000004461</fullName>
    </submittedName>
</protein>
<reference evidence="2" key="8">
    <citation type="journal article" date="2005" name="Science">
        <title>The Transcriptional Landscape of the Mammalian Genome.</title>
        <authorList>
            <consortium name="The FANTOM Consortium"/>
            <consortium name="Riken Genome Exploration Research Group and Genome Science Group (Genome Network Project Core Group)"/>
        </authorList>
    </citation>
    <scope>NUCLEOTIDE SEQUENCE</scope>
    <source>
        <strain evidence="2">C57BL/6J</strain>
        <tissue evidence="2">Head</tissue>
    </source>
</reference>
<gene>
    <name evidence="3" type="primary">Triqk</name>
    <name evidence="3" type="synonym">Gm11818</name>
    <name evidence="1" type="synonym">OTTMUSG00000004461</name>
</gene>